<dbReference type="PANTHER" id="PTHR42801:SF4">
    <property type="entry name" value="AHPC_TSA FAMILY PROTEIN"/>
    <property type="match status" value="1"/>
</dbReference>
<evidence type="ECO:0000256" key="10">
    <source>
        <dbReference type="ARBA" id="ARBA00049091"/>
    </source>
</evidence>
<evidence type="ECO:0000256" key="2">
    <source>
        <dbReference type="ARBA" id="ARBA00013017"/>
    </source>
</evidence>
<gene>
    <name evidence="14" type="ORF">SAMN04488556_1176</name>
</gene>
<dbReference type="InterPro" id="IPR000866">
    <property type="entry name" value="AhpC/TSA"/>
</dbReference>
<dbReference type="GO" id="GO:0008379">
    <property type="term" value="F:thioredoxin peroxidase activity"/>
    <property type="evidence" value="ECO:0007669"/>
    <property type="project" value="TreeGrafter"/>
</dbReference>
<evidence type="ECO:0000256" key="4">
    <source>
        <dbReference type="ARBA" id="ARBA00022862"/>
    </source>
</evidence>
<keyword evidence="7" id="KW-0676">Redox-active center</keyword>
<comment type="subunit">
    <text evidence="1">Monomer.</text>
</comment>
<dbReference type="FunFam" id="3.40.30.10:FF:000007">
    <property type="entry name" value="Thioredoxin-dependent thiol peroxidase"/>
    <property type="match status" value="1"/>
</dbReference>
<comment type="similarity">
    <text evidence="9">Belongs to the peroxiredoxin family. BCP/PrxQ subfamily.</text>
</comment>
<dbReference type="EC" id="1.11.1.24" evidence="2"/>
<evidence type="ECO:0000313" key="14">
    <source>
        <dbReference type="EMBL" id="SFS50190.1"/>
    </source>
</evidence>
<dbReference type="InterPro" id="IPR050924">
    <property type="entry name" value="Peroxiredoxin_BCP/PrxQ"/>
</dbReference>
<evidence type="ECO:0000256" key="12">
    <source>
        <dbReference type="SAM" id="MobiDB-lite"/>
    </source>
</evidence>
<dbReference type="GO" id="GO:0045454">
    <property type="term" value="P:cell redox homeostasis"/>
    <property type="evidence" value="ECO:0007669"/>
    <property type="project" value="TreeGrafter"/>
</dbReference>
<organism evidence="14 15">
    <name type="scientific">Halostagnicola kamekurae</name>
    <dbReference type="NCBI Taxonomy" id="619731"/>
    <lineage>
        <taxon>Archaea</taxon>
        <taxon>Methanobacteriati</taxon>
        <taxon>Methanobacteriota</taxon>
        <taxon>Stenosarchaea group</taxon>
        <taxon>Halobacteria</taxon>
        <taxon>Halobacteriales</taxon>
        <taxon>Natrialbaceae</taxon>
        <taxon>Halostagnicola</taxon>
    </lineage>
</organism>
<keyword evidence="5" id="KW-0560">Oxidoreductase</keyword>
<feature type="compositionally biased region" description="Acidic residues" evidence="12">
    <location>
        <begin position="1"/>
        <end position="10"/>
    </location>
</feature>
<sequence length="159" mass="17706">MLDVGDDAPEFELPNQHGETVRRSDFDGQRLVVYFYPRANTDGCTTEACGFNDALERFDDADVAVVGISDDSVSDLEKFADEYDLEFDLLADEMGEVATLYESYGEKRMFGNTFDGVFRNTYVVGPDGTIDAVYEDVTPDGHAEELLEDLADRPVARCD</sequence>
<dbReference type="GO" id="GO:0034599">
    <property type="term" value="P:cellular response to oxidative stress"/>
    <property type="evidence" value="ECO:0007669"/>
    <property type="project" value="TreeGrafter"/>
</dbReference>
<feature type="region of interest" description="Disordered" evidence="12">
    <location>
        <begin position="1"/>
        <end position="22"/>
    </location>
</feature>
<dbReference type="OrthoDB" id="145578at2157"/>
<evidence type="ECO:0000256" key="8">
    <source>
        <dbReference type="ARBA" id="ARBA00032824"/>
    </source>
</evidence>
<feature type="domain" description="Thioredoxin" evidence="13">
    <location>
        <begin position="2"/>
        <end position="156"/>
    </location>
</feature>
<dbReference type="InterPro" id="IPR013766">
    <property type="entry name" value="Thioredoxin_domain"/>
</dbReference>
<dbReference type="InterPro" id="IPR036249">
    <property type="entry name" value="Thioredoxin-like_sf"/>
</dbReference>
<protein>
    <recommendedName>
        <fullName evidence="2">thioredoxin-dependent peroxiredoxin</fullName>
        <ecNumber evidence="2">1.11.1.24</ecNumber>
    </recommendedName>
    <alternativeName>
        <fullName evidence="8">Thioredoxin peroxidase</fullName>
    </alternativeName>
</protein>
<dbReference type="Proteomes" id="UP000199199">
    <property type="component" value="Unassembled WGS sequence"/>
</dbReference>
<evidence type="ECO:0000256" key="5">
    <source>
        <dbReference type="ARBA" id="ARBA00023002"/>
    </source>
</evidence>
<evidence type="ECO:0000256" key="6">
    <source>
        <dbReference type="ARBA" id="ARBA00023157"/>
    </source>
</evidence>
<dbReference type="EMBL" id="FOZS01000001">
    <property type="protein sequence ID" value="SFS50190.1"/>
    <property type="molecule type" value="Genomic_DNA"/>
</dbReference>
<dbReference type="NCBIfam" id="NF006960">
    <property type="entry name" value="PRK09437.1"/>
    <property type="match status" value="1"/>
</dbReference>
<keyword evidence="4" id="KW-0049">Antioxidant</keyword>
<evidence type="ECO:0000256" key="7">
    <source>
        <dbReference type="ARBA" id="ARBA00023284"/>
    </source>
</evidence>
<evidence type="ECO:0000256" key="9">
    <source>
        <dbReference type="ARBA" id="ARBA00038489"/>
    </source>
</evidence>
<accession>A0A1I6QD43</accession>
<dbReference type="RefSeq" id="WP_092903625.1">
    <property type="nucleotide sequence ID" value="NZ_FOZS01000001.1"/>
</dbReference>
<dbReference type="CDD" id="cd03017">
    <property type="entry name" value="PRX_BCP"/>
    <property type="match status" value="1"/>
</dbReference>
<dbReference type="SUPFAM" id="SSF52833">
    <property type="entry name" value="Thioredoxin-like"/>
    <property type="match status" value="1"/>
</dbReference>
<dbReference type="InterPro" id="IPR024706">
    <property type="entry name" value="Peroxiredoxin_AhpC-typ"/>
</dbReference>
<evidence type="ECO:0000256" key="11">
    <source>
        <dbReference type="PIRSR" id="PIRSR000239-1"/>
    </source>
</evidence>
<feature type="active site" description="Cysteine sulfenic acid (-SOH) intermediate; for peroxidase activity" evidence="11">
    <location>
        <position position="44"/>
    </location>
</feature>
<dbReference type="AlphaFoldDB" id="A0A1I6QD43"/>
<evidence type="ECO:0000256" key="1">
    <source>
        <dbReference type="ARBA" id="ARBA00011245"/>
    </source>
</evidence>
<proteinExistence type="inferred from homology"/>
<dbReference type="PANTHER" id="PTHR42801">
    <property type="entry name" value="THIOREDOXIN-DEPENDENT PEROXIDE REDUCTASE"/>
    <property type="match status" value="1"/>
</dbReference>
<dbReference type="PIRSF" id="PIRSF000239">
    <property type="entry name" value="AHPC"/>
    <property type="match status" value="1"/>
</dbReference>
<keyword evidence="6" id="KW-1015">Disulfide bond</keyword>
<evidence type="ECO:0000313" key="15">
    <source>
        <dbReference type="Proteomes" id="UP000199199"/>
    </source>
</evidence>
<comment type="catalytic activity">
    <reaction evidence="10">
        <text>a hydroperoxide + [thioredoxin]-dithiol = an alcohol + [thioredoxin]-disulfide + H2O</text>
        <dbReference type="Rhea" id="RHEA:62620"/>
        <dbReference type="Rhea" id="RHEA-COMP:10698"/>
        <dbReference type="Rhea" id="RHEA-COMP:10700"/>
        <dbReference type="ChEBI" id="CHEBI:15377"/>
        <dbReference type="ChEBI" id="CHEBI:29950"/>
        <dbReference type="ChEBI" id="CHEBI:30879"/>
        <dbReference type="ChEBI" id="CHEBI:35924"/>
        <dbReference type="ChEBI" id="CHEBI:50058"/>
        <dbReference type="EC" id="1.11.1.24"/>
    </reaction>
</comment>
<evidence type="ECO:0000259" key="13">
    <source>
        <dbReference type="PROSITE" id="PS51352"/>
    </source>
</evidence>
<dbReference type="Pfam" id="PF00578">
    <property type="entry name" value="AhpC-TSA"/>
    <property type="match status" value="1"/>
</dbReference>
<name>A0A1I6QD43_9EURY</name>
<dbReference type="GO" id="GO:0005737">
    <property type="term" value="C:cytoplasm"/>
    <property type="evidence" value="ECO:0007669"/>
    <property type="project" value="TreeGrafter"/>
</dbReference>
<reference evidence="15" key="1">
    <citation type="submission" date="2016-10" db="EMBL/GenBank/DDBJ databases">
        <authorList>
            <person name="Varghese N."/>
            <person name="Submissions S."/>
        </authorList>
    </citation>
    <scope>NUCLEOTIDE SEQUENCE [LARGE SCALE GENOMIC DNA]</scope>
    <source>
        <strain evidence="15">DSM 22427</strain>
    </source>
</reference>
<dbReference type="Gene3D" id="3.40.30.10">
    <property type="entry name" value="Glutaredoxin"/>
    <property type="match status" value="1"/>
</dbReference>
<keyword evidence="3" id="KW-0575">Peroxidase</keyword>
<keyword evidence="15" id="KW-1185">Reference proteome</keyword>
<evidence type="ECO:0000256" key="3">
    <source>
        <dbReference type="ARBA" id="ARBA00022559"/>
    </source>
</evidence>
<dbReference type="PROSITE" id="PS51352">
    <property type="entry name" value="THIOREDOXIN_2"/>
    <property type="match status" value="1"/>
</dbReference>